<name>A0A0P8BLZ0_9HYPH</name>
<dbReference type="GO" id="GO:0016020">
    <property type="term" value="C:membrane"/>
    <property type="evidence" value="ECO:0007669"/>
    <property type="project" value="InterPro"/>
</dbReference>
<feature type="transmembrane region" description="Helical" evidence="1">
    <location>
        <begin position="41"/>
        <end position="65"/>
    </location>
</feature>
<comment type="caution">
    <text evidence="3">The sequence shown here is derived from an EMBL/GenBank/DDBJ whole genome shotgun (WGS) entry which is preliminary data.</text>
</comment>
<reference evidence="4 6" key="2">
    <citation type="submission" date="2016-08" db="EMBL/GenBank/DDBJ databases">
        <authorList>
            <person name="Varghese N."/>
            <person name="Submissions Spin"/>
        </authorList>
    </citation>
    <scope>NUCLEOTIDE SEQUENCE [LARGE SCALE GENOMIC DNA]</scope>
    <source>
        <strain evidence="4 6">HL-109</strain>
    </source>
</reference>
<feature type="transmembrane region" description="Helical" evidence="1">
    <location>
        <begin position="240"/>
        <end position="261"/>
    </location>
</feature>
<keyword evidence="1" id="KW-0812">Transmembrane</keyword>
<dbReference type="EMBL" id="LJSX01000014">
    <property type="protein sequence ID" value="KPQ10641.1"/>
    <property type="molecule type" value="Genomic_DNA"/>
</dbReference>
<feature type="transmembrane region" description="Helical" evidence="1">
    <location>
        <begin position="267"/>
        <end position="284"/>
    </location>
</feature>
<accession>A0A0P8BLZ0</accession>
<feature type="transmembrane region" description="Helical" evidence="1">
    <location>
        <begin position="153"/>
        <end position="172"/>
    </location>
</feature>
<dbReference type="AlphaFoldDB" id="A0A0P8BLZ0"/>
<dbReference type="InterPro" id="IPR000620">
    <property type="entry name" value="EamA_dom"/>
</dbReference>
<evidence type="ECO:0000313" key="6">
    <source>
        <dbReference type="Proteomes" id="UP000182800"/>
    </source>
</evidence>
<evidence type="ECO:0000259" key="2">
    <source>
        <dbReference type="Pfam" id="PF00892"/>
    </source>
</evidence>
<dbReference type="PANTHER" id="PTHR22911:SF103">
    <property type="entry name" value="BLR2811 PROTEIN"/>
    <property type="match status" value="1"/>
</dbReference>
<feature type="transmembrane region" description="Helical" evidence="1">
    <location>
        <begin position="212"/>
        <end position="233"/>
    </location>
</feature>
<dbReference type="PATRIC" id="fig|1653334.4.peg.3405"/>
<dbReference type="Pfam" id="PF00892">
    <property type="entry name" value="EamA"/>
    <property type="match status" value="2"/>
</dbReference>
<protein>
    <submittedName>
        <fullName evidence="3">Putative permease, DMT superfamily</fullName>
    </submittedName>
    <submittedName>
        <fullName evidence="4">Threonine/homoserine efflux transporter RhtA</fullName>
    </submittedName>
</protein>
<evidence type="ECO:0000313" key="4">
    <source>
        <dbReference type="EMBL" id="SCC79360.1"/>
    </source>
</evidence>
<dbReference type="Proteomes" id="UP000182800">
    <property type="component" value="Unassembled WGS sequence"/>
</dbReference>
<feature type="domain" description="EamA" evidence="2">
    <location>
        <begin position="155"/>
        <end position="280"/>
    </location>
</feature>
<dbReference type="PANTHER" id="PTHR22911">
    <property type="entry name" value="ACYL-MALONYL CONDENSING ENZYME-RELATED"/>
    <property type="match status" value="1"/>
</dbReference>
<dbReference type="SUPFAM" id="SSF103481">
    <property type="entry name" value="Multidrug resistance efflux transporter EmrE"/>
    <property type="match status" value="2"/>
</dbReference>
<evidence type="ECO:0000313" key="5">
    <source>
        <dbReference type="Proteomes" id="UP000050497"/>
    </source>
</evidence>
<feature type="transmembrane region" description="Helical" evidence="1">
    <location>
        <begin position="130"/>
        <end position="147"/>
    </location>
</feature>
<keyword evidence="1" id="KW-0472">Membrane</keyword>
<feature type="transmembrane region" description="Helical" evidence="1">
    <location>
        <begin position="103"/>
        <end position="121"/>
    </location>
</feature>
<reference evidence="3 5" key="1">
    <citation type="submission" date="2015-09" db="EMBL/GenBank/DDBJ databases">
        <title>Identification and resolution of microdiversity through metagenomic sequencing of parallel consortia.</title>
        <authorList>
            <person name="Nelson W.C."/>
            <person name="Romine M.F."/>
            <person name="Lindemann S.R."/>
        </authorList>
    </citation>
    <scope>NUCLEOTIDE SEQUENCE [LARGE SCALE GENOMIC DNA]</scope>
    <source>
        <strain evidence="3">HL-109</strain>
    </source>
</reference>
<feature type="transmembrane region" description="Helical" evidence="1">
    <location>
        <begin position="77"/>
        <end position="97"/>
    </location>
</feature>
<keyword evidence="1" id="KW-1133">Transmembrane helix</keyword>
<organism evidence="3 5">
    <name type="scientific">Saliniramus fredricksonii</name>
    <dbReference type="NCBI Taxonomy" id="1653334"/>
    <lineage>
        <taxon>Bacteria</taxon>
        <taxon>Pseudomonadati</taxon>
        <taxon>Pseudomonadota</taxon>
        <taxon>Alphaproteobacteria</taxon>
        <taxon>Hyphomicrobiales</taxon>
        <taxon>Salinarimonadaceae</taxon>
        <taxon>Saliniramus</taxon>
    </lineage>
</organism>
<evidence type="ECO:0000313" key="3">
    <source>
        <dbReference type="EMBL" id="KPQ10641.1"/>
    </source>
</evidence>
<dbReference type="Proteomes" id="UP000050497">
    <property type="component" value="Unassembled WGS sequence"/>
</dbReference>
<proteinExistence type="predicted"/>
<evidence type="ECO:0000256" key="1">
    <source>
        <dbReference type="SAM" id="Phobius"/>
    </source>
</evidence>
<keyword evidence="6" id="KW-1185">Reference proteome</keyword>
<gene>
    <name evidence="4" type="ORF">GA0071312_0830</name>
    <name evidence="3" type="ORF">HLUCCO17_10375</name>
</gene>
<dbReference type="OrthoDB" id="9815809at2"/>
<dbReference type="EMBL" id="FMBM01000001">
    <property type="protein sequence ID" value="SCC79360.1"/>
    <property type="molecule type" value="Genomic_DNA"/>
</dbReference>
<sequence>MAVAPSTTHPLRGILAMVAGTALFACGDVFAKMLTPELPPLMIAWMRYIVFAVLILGFLLATRGVQGFASRRPGLQIVRGLGMLGSAVFFMSGIVFLPVADATAIFFILPILLTAFAVVFLHEVVGWRRWAAAVIGFCGVLIVMRPGTDAFRIASLFPVLAATSWAIAGTITRYVSARDAPVTTLAWSALVGFVIASFAVPFFWVAPQADQLWVALAMGLVSSAGHGLVVLALRDASASLVAPYAYGQIVWAGALAFIAFGTLPDRYTILGACVIAGAGIYISYRERRGGQAGA</sequence>
<feature type="domain" description="EamA" evidence="2">
    <location>
        <begin position="12"/>
        <end position="144"/>
    </location>
</feature>
<dbReference type="InterPro" id="IPR037185">
    <property type="entry name" value="EmrE-like"/>
</dbReference>
<dbReference type="STRING" id="1653334.GA0071312_0830"/>
<feature type="transmembrane region" description="Helical" evidence="1">
    <location>
        <begin position="184"/>
        <end position="206"/>
    </location>
</feature>
<dbReference type="RefSeq" id="WP_074443716.1">
    <property type="nucleotide sequence ID" value="NZ_FMBM01000001.1"/>
</dbReference>